<evidence type="ECO:0000256" key="3">
    <source>
        <dbReference type="ARBA" id="ARBA00022705"/>
    </source>
</evidence>
<dbReference type="CDD" id="cd06848">
    <property type="entry name" value="GCS_H"/>
    <property type="match status" value="1"/>
</dbReference>
<dbReference type="GO" id="GO:0008270">
    <property type="term" value="F:zinc ion binding"/>
    <property type="evidence" value="ECO:0007669"/>
    <property type="project" value="UniProtKB-KW"/>
</dbReference>
<evidence type="ECO:0000256" key="1">
    <source>
        <dbReference type="ARBA" id="ARBA00004123"/>
    </source>
</evidence>
<keyword evidence="3 9" id="KW-0235">DNA replication</keyword>
<dbReference type="InterPro" id="IPR001611">
    <property type="entry name" value="Leu-rich_rpt"/>
</dbReference>
<feature type="region of interest" description="Disordered" evidence="10">
    <location>
        <begin position="712"/>
        <end position="848"/>
    </location>
</feature>
<dbReference type="CDD" id="cd04476">
    <property type="entry name" value="RPA1_DBD_C"/>
    <property type="match status" value="1"/>
</dbReference>
<dbReference type="Pfam" id="PF16900">
    <property type="entry name" value="REPA_OB_2"/>
    <property type="match status" value="1"/>
</dbReference>
<keyword evidence="5 9" id="KW-0863">Zinc-finger</keyword>
<dbReference type="CDD" id="cd04475">
    <property type="entry name" value="RPA1_DBD_B"/>
    <property type="match status" value="1"/>
</dbReference>
<dbReference type="HAMAP" id="MF_00272">
    <property type="entry name" value="GcvH"/>
    <property type="match status" value="1"/>
</dbReference>
<keyword evidence="8 9" id="KW-0539">Nucleus</keyword>
<dbReference type="Gene3D" id="2.40.50.100">
    <property type="match status" value="1"/>
</dbReference>
<dbReference type="Gene3D" id="2.40.50.140">
    <property type="entry name" value="Nucleic acid-binding proteins"/>
    <property type="match status" value="4"/>
</dbReference>
<dbReference type="InterPro" id="IPR002930">
    <property type="entry name" value="GCV_H"/>
</dbReference>
<dbReference type="PROSITE" id="PS50968">
    <property type="entry name" value="BIOTINYL_LIPOYL"/>
    <property type="match status" value="1"/>
</dbReference>
<comment type="similarity">
    <text evidence="2 9">Belongs to the replication factor A protein 1 family.</text>
</comment>
<feature type="compositionally biased region" description="Low complexity" evidence="10">
    <location>
        <begin position="781"/>
        <end position="790"/>
    </location>
</feature>
<dbReference type="InterPro" id="IPR000089">
    <property type="entry name" value="Biotin_lipoyl"/>
</dbReference>
<dbReference type="PANTHER" id="PTHR11715:SF3">
    <property type="entry name" value="GLYCINE CLEAVAGE SYSTEM H PROTEIN-RELATED"/>
    <property type="match status" value="1"/>
</dbReference>
<dbReference type="SUPFAM" id="SSF50249">
    <property type="entry name" value="Nucleic acid-binding proteins"/>
    <property type="match status" value="3"/>
</dbReference>
<dbReference type="FunFam" id="2.40.50.140:FF:000064">
    <property type="entry name" value="Replication protein A subunit"/>
    <property type="match status" value="1"/>
</dbReference>
<comment type="subcellular location">
    <subcellularLocation>
        <location evidence="1 9">Nucleus</location>
    </subcellularLocation>
</comment>
<feature type="compositionally biased region" description="Polar residues" evidence="10">
    <location>
        <begin position="821"/>
        <end position="831"/>
    </location>
</feature>
<dbReference type="InterPro" id="IPR033753">
    <property type="entry name" value="GCV_H/Fam206"/>
</dbReference>
<dbReference type="Proteomes" id="UP000572268">
    <property type="component" value="Unassembled WGS sequence"/>
</dbReference>
<keyword evidence="12" id="KW-0689">Ribosomal protein</keyword>
<evidence type="ECO:0000256" key="5">
    <source>
        <dbReference type="ARBA" id="ARBA00022771"/>
    </source>
</evidence>
<dbReference type="InterPro" id="IPR007199">
    <property type="entry name" value="Rep_factor-A_N"/>
</dbReference>
<evidence type="ECO:0000313" key="13">
    <source>
        <dbReference type="Proteomes" id="UP000572268"/>
    </source>
</evidence>
<feature type="compositionally biased region" description="Low complexity" evidence="10">
    <location>
        <begin position="798"/>
        <end position="808"/>
    </location>
</feature>
<dbReference type="Gene3D" id="3.80.10.10">
    <property type="entry name" value="Ribonuclease Inhibitor"/>
    <property type="match status" value="1"/>
</dbReference>
<dbReference type="NCBIfam" id="NF002270">
    <property type="entry name" value="PRK01202.1"/>
    <property type="match status" value="1"/>
</dbReference>
<gene>
    <name evidence="12" type="primary">RPA1_1</name>
    <name evidence="12" type="ORF">FOL46_007195</name>
</gene>
<dbReference type="InterPro" id="IPR013955">
    <property type="entry name" value="Rep_factor-A_C"/>
</dbReference>
<evidence type="ECO:0000256" key="9">
    <source>
        <dbReference type="RuleBase" id="RU364130"/>
    </source>
</evidence>
<evidence type="ECO:0000256" key="6">
    <source>
        <dbReference type="ARBA" id="ARBA00022833"/>
    </source>
</evidence>
<dbReference type="InterPro" id="IPR012340">
    <property type="entry name" value="NA-bd_OB-fold"/>
</dbReference>
<reference evidence="12 13" key="1">
    <citation type="submission" date="2020-04" db="EMBL/GenBank/DDBJ databases">
        <title>Perkinsus olseni comparative genomics.</title>
        <authorList>
            <person name="Bogema D.R."/>
        </authorList>
    </citation>
    <scope>NUCLEOTIDE SEQUENCE [LARGE SCALE GENOMIC DNA]</scope>
    <source>
        <strain evidence="12">ATCC PRA-31</strain>
    </source>
</reference>
<accession>A0A7J6MX60</accession>
<dbReference type="NCBIfam" id="TIGR00617">
    <property type="entry name" value="rpa1"/>
    <property type="match status" value="1"/>
</dbReference>
<dbReference type="InterPro" id="IPR004365">
    <property type="entry name" value="NA-bd_OB_tRNA"/>
</dbReference>
<organism evidence="12 13">
    <name type="scientific">Perkinsus olseni</name>
    <name type="common">Perkinsus atlanticus</name>
    <dbReference type="NCBI Taxonomy" id="32597"/>
    <lineage>
        <taxon>Eukaryota</taxon>
        <taxon>Sar</taxon>
        <taxon>Alveolata</taxon>
        <taxon>Perkinsozoa</taxon>
        <taxon>Perkinsea</taxon>
        <taxon>Perkinsida</taxon>
        <taxon>Perkinsidae</taxon>
        <taxon>Perkinsus</taxon>
    </lineage>
</organism>
<dbReference type="GO" id="GO:0005960">
    <property type="term" value="C:glycine cleavage complex"/>
    <property type="evidence" value="ECO:0007669"/>
    <property type="project" value="InterPro"/>
</dbReference>
<dbReference type="Pfam" id="PF01336">
    <property type="entry name" value="tRNA_anti-codon"/>
    <property type="match status" value="1"/>
</dbReference>
<keyword evidence="7 9" id="KW-0238">DNA-binding</keyword>
<comment type="caution">
    <text evidence="12">The sequence shown here is derived from an EMBL/GenBank/DDBJ whole genome shotgun (WGS) entry which is preliminary data.</text>
</comment>
<dbReference type="PANTHER" id="PTHR11715">
    <property type="entry name" value="GLYCINE CLEAVAGE SYSTEM H PROTEIN"/>
    <property type="match status" value="1"/>
</dbReference>
<dbReference type="Pfam" id="PF01597">
    <property type="entry name" value="GCV_H"/>
    <property type="match status" value="1"/>
</dbReference>
<dbReference type="GO" id="GO:0006281">
    <property type="term" value="P:DNA repair"/>
    <property type="evidence" value="ECO:0007669"/>
    <property type="project" value="InterPro"/>
</dbReference>
<dbReference type="GO" id="GO:0006310">
    <property type="term" value="P:DNA recombination"/>
    <property type="evidence" value="ECO:0007669"/>
    <property type="project" value="InterPro"/>
</dbReference>
<dbReference type="FunFam" id="2.40.50.140:FF:000041">
    <property type="entry name" value="Replication protein A subunit"/>
    <property type="match status" value="1"/>
</dbReference>
<dbReference type="InterPro" id="IPR047192">
    <property type="entry name" value="Euk_RPA1_DBD_C"/>
</dbReference>
<dbReference type="EMBL" id="JABANN010000005">
    <property type="protein sequence ID" value="KAF4676143.1"/>
    <property type="molecule type" value="Genomic_DNA"/>
</dbReference>
<proteinExistence type="inferred from homology"/>
<dbReference type="Pfam" id="PF08646">
    <property type="entry name" value="Rep_fac-A_C"/>
    <property type="match status" value="1"/>
</dbReference>
<keyword evidence="4 9" id="KW-0479">Metal-binding</keyword>
<dbReference type="GO" id="GO:0005840">
    <property type="term" value="C:ribosome"/>
    <property type="evidence" value="ECO:0007669"/>
    <property type="project" value="UniProtKB-KW"/>
</dbReference>
<dbReference type="Pfam" id="PF00560">
    <property type="entry name" value="LRR_1"/>
    <property type="match status" value="1"/>
</dbReference>
<dbReference type="InterPro" id="IPR032675">
    <property type="entry name" value="LRR_dom_sf"/>
</dbReference>
<feature type="compositionally biased region" description="Low complexity" evidence="10">
    <location>
        <begin position="738"/>
        <end position="772"/>
    </location>
</feature>
<evidence type="ECO:0000256" key="10">
    <source>
        <dbReference type="SAM" id="MobiDB-lite"/>
    </source>
</evidence>
<dbReference type="GO" id="GO:0006260">
    <property type="term" value="P:DNA replication"/>
    <property type="evidence" value="ECO:0007669"/>
    <property type="project" value="UniProtKB-KW"/>
</dbReference>
<dbReference type="GO" id="GO:0019464">
    <property type="term" value="P:glycine decarboxylation via glycine cleavage system"/>
    <property type="evidence" value="ECO:0007669"/>
    <property type="project" value="InterPro"/>
</dbReference>
<evidence type="ECO:0000256" key="2">
    <source>
        <dbReference type="ARBA" id="ARBA00005690"/>
    </source>
</evidence>
<evidence type="ECO:0000313" key="12">
    <source>
        <dbReference type="EMBL" id="KAF4676143.1"/>
    </source>
</evidence>
<dbReference type="GO" id="GO:0005634">
    <property type="term" value="C:nucleus"/>
    <property type="evidence" value="ECO:0007669"/>
    <property type="project" value="UniProtKB-SubCell"/>
</dbReference>
<protein>
    <recommendedName>
        <fullName evidence="9">Replication protein A subunit</fullName>
    </recommendedName>
</protein>
<sequence length="1336" mass="145785">MVAEGSARVDQTKKAKPVIITGFEEFDVIEEPVEKRRESGRVLIGSTEELFGGGVEDQAKDVKEEIDSCQRVPPARPTVQPSNVADDHAGCYHFTSIEFMDSLKSGVLSRSSAGSMVWGGGLGTAGWSVNPAGMDGTNCRYGVECNEFGFVRSLSLSDNRLRGSIPASISHLTYLEELYLNNAADSYHSFPNEDANKIAGSLPRMGSLKRLQVLDISGNEVDALPYDLYVNTNLEILSASRNRLRTLPIYLGRLRNLKILQLQDNLIDAILPIEEVCKLSSIQVFDLGNNTISGTLSNCLSELDPLVFDLSASHPGGMPVGKGITGEFPTSIIPTWRNIADGYLSVYFQFYMTGHISSACSDVRYCYQFMYDTHGDLTWASAGEIPDVVMETVNLARGQQSPWLASVALAQFHSQMLLTAVRGTASRSILSVQAPLCIRACRLFSTNTTLFTKSHEWIKVDGKSATIGITNYAQDQLGEIVYVDFPPIGTKLKGGDTMCTLESVKAVGEVYCPLPKGGEVAEVNSALEDTPSQVNEAAEGDGWLVKLDFDGNIEADGDTYLTAEQYQEKIVGPFQIKMAGYNPPEASMLTRGAISRLPDMSPNELSGFQPVLQITAVAAMGTAENGVRRLRVVLSDGTHCSSAMPFGHLIQRNVQFRQYALCRCTFSSANVKGKHVFLIKEFEEVCPPLRDAIGNPASYRPSSAVANNAANENVPSRANGMGQQPPRAQLQHYPTIDGPTPQSGGYPQYGGPAATGYHQQPQPQQHQQYQPPSGGGGSISGAGSSAASSGRQLPTFMQQQRQPQQQQHNQHKVTGPPLRANPTNPYQHNSNQQQQQQQQPMGGGMLSRQQTVSLGPVSYRPVASDIIPISQLSVYSQKWTIKGRVSSKSDVRTFNNARGEGQLFSIELVDDQSAEIRATFFNSAVTKFFPAIQQGKVYTFSKGQVKQANARFNPGAAYELTFNDDAIIEESTDSADIPRILYKISKIATIQDRNPDEFVDLCGIVTHCSPISTVVIRNSGQERARRNFTIADDSGCSIEMTVWGDTAQHCGIDENRAQFNPVVMIKNARISNYGGKSLTTASTTTLEVDPDDSRAFEVKNWWIQGGQTGAMQALSTGGAGGGGNAPKTVIDVMRMDNNLYLSLNGQAASDVPNARPVNTHTIQRATVAQIFRSGEKPLYYTSCITEIPDGRGGVRKCSKKVEQDISTGTWSCIDGHQNPQCMPRYIINLKLADISGEVLVRAFDDQAQALLGVAAQDMMNGMGEDEIEALVNSTQFKKINVRLRSKKEVYTDEERVNVSMTDFTPITDQNLQQDAKQMMDLLDKYLQTVDPNGSRN</sequence>
<dbReference type="Pfam" id="PF04057">
    <property type="entry name" value="Rep-A_N"/>
    <property type="match status" value="1"/>
</dbReference>
<evidence type="ECO:0000256" key="7">
    <source>
        <dbReference type="ARBA" id="ARBA00023125"/>
    </source>
</evidence>
<dbReference type="SUPFAM" id="SSF51230">
    <property type="entry name" value="Single hybrid motif"/>
    <property type="match status" value="1"/>
</dbReference>
<feature type="domain" description="Lipoyl-binding" evidence="11">
    <location>
        <begin position="464"/>
        <end position="548"/>
    </location>
</feature>
<dbReference type="InterPro" id="IPR011053">
    <property type="entry name" value="Single_hybrid_motif"/>
</dbReference>
<evidence type="ECO:0000256" key="8">
    <source>
        <dbReference type="ARBA" id="ARBA00023242"/>
    </source>
</evidence>
<dbReference type="SUPFAM" id="SSF52058">
    <property type="entry name" value="L domain-like"/>
    <property type="match status" value="1"/>
</dbReference>
<dbReference type="GO" id="GO:0003677">
    <property type="term" value="F:DNA binding"/>
    <property type="evidence" value="ECO:0007669"/>
    <property type="project" value="UniProtKB-KW"/>
</dbReference>
<dbReference type="GO" id="GO:0005739">
    <property type="term" value="C:mitochondrion"/>
    <property type="evidence" value="ECO:0007669"/>
    <property type="project" value="TreeGrafter"/>
</dbReference>
<evidence type="ECO:0000259" key="11">
    <source>
        <dbReference type="PROSITE" id="PS50968"/>
    </source>
</evidence>
<name>A0A7J6MX60_PEROL</name>
<keyword evidence="12" id="KW-0687">Ribonucleoprotein</keyword>
<keyword evidence="6 9" id="KW-0862">Zinc</keyword>
<evidence type="ECO:0000256" key="4">
    <source>
        <dbReference type="ARBA" id="ARBA00022723"/>
    </source>
</evidence>
<dbReference type="GO" id="GO:0009249">
    <property type="term" value="P:protein lipoylation"/>
    <property type="evidence" value="ECO:0007669"/>
    <property type="project" value="TreeGrafter"/>
</dbReference>
<dbReference type="InterPro" id="IPR004591">
    <property type="entry name" value="Rfa1"/>
</dbReference>
<dbReference type="CDD" id="cd04474">
    <property type="entry name" value="RPA1_DBD_A"/>
    <property type="match status" value="1"/>
</dbReference>
<dbReference type="InterPro" id="IPR031657">
    <property type="entry name" value="REPA_OB_2"/>
</dbReference>